<feature type="domain" description="Lon N-terminal" evidence="1">
    <location>
        <begin position="24"/>
        <end position="96"/>
    </location>
</feature>
<comment type="caution">
    <text evidence="2">The sequence shown here is derived from an EMBL/GenBank/DDBJ whole genome shotgun (WGS) entry which is preliminary data.</text>
</comment>
<dbReference type="InterPro" id="IPR003111">
    <property type="entry name" value="Lon_prtase_N"/>
</dbReference>
<gene>
    <name evidence="2" type="ORF">HKW66_Vig0009440</name>
</gene>
<sequence>MMHAFLQTDLRFGVIYTNVVSGTADVGCVDEVIKHESLMDDRFFLICKGQERFRVNSVVRTKPYLVAQVTWLEDWPFPSTDLDLDRLATKVETYMKDIDYPTGWEGNRRSSMENLIYIGYPGDLSSVVRVIKKRLLDRKKQHSYRNVLQGFVFGPRKVGKSTLLNSFIERPYSEGKQNYLVLREIPEDGVRSSCPIRSLWHHLTLQFLFMIAHIVVVLKAESASDKVEWVKKINSVIQAKGGHFKISSDGDLP</sequence>
<dbReference type="SUPFAM" id="SSF88697">
    <property type="entry name" value="PUA domain-like"/>
    <property type="match status" value="1"/>
</dbReference>
<dbReference type="InterPro" id="IPR046336">
    <property type="entry name" value="Lon_prtase_N_sf"/>
</dbReference>
<accession>A0A8T0LDH7</accession>
<dbReference type="Pfam" id="PF02190">
    <property type="entry name" value="LON_substr_bdg"/>
    <property type="match status" value="1"/>
</dbReference>
<dbReference type="PANTHER" id="PTHR46732:SF8">
    <property type="entry name" value="ATP-DEPENDENT PROTEASE LA (LON) DOMAIN PROTEIN"/>
    <property type="match status" value="1"/>
</dbReference>
<dbReference type="EMBL" id="JABFOF010000001">
    <property type="protein sequence ID" value="KAG2410279.1"/>
    <property type="molecule type" value="Genomic_DNA"/>
</dbReference>
<proteinExistence type="predicted"/>
<dbReference type="Proteomes" id="UP000743370">
    <property type="component" value="Unassembled WGS sequence"/>
</dbReference>
<dbReference type="Gene3D" id="2.30.130.40">
    <property type="entry name" value="LON domain-like"/>
    <property type="match status" value="1"/>
</dbReference>
<organism evidence="2 3">
    <name type="scientific">Phaseolus angularis</name>
    <name type="common">Azuki bean</name>
    <name type="synonym">Vigna angularis</name>
    <dbReference type="NCBI Taxonomy" id="3914"/>
    <lineage>
        <taxon>Eukaryota</taxon>
        <taxon>Viridiplantae</taxon>
        <taxon>Streptophyta</taxon>
        <taxon>Embryophyta</taxon>
        <taxon>Tracheophyta</taxon>
        <taxon>Spermatophyta</taxon>
        <taxon>Magnoliopsida</taxon>
        <taxon>eudicotyledons</taxon>
        <taxon>Gunneridae</taxon>
        <taxon>Pentapetalae</taxon>
        <taxon>rosids</taxon>
        <taxon>fabids</taxon>
        <taxon>Fabales</taxon>
        <taxon>Fabaceae</taxon>
        <taxon>Papilionoideae</taxon>
        <taxon>50 kb inversion clade</taxon>
        <taxon>NPAAA clade</taxon>
        <taxon>indigoferoid/millettioid clade</taxon>
        <taxon>Phaseoleae</taxon>
        <taxon>Vigna</taxon>
    </lineage>
</organism>
<dbReference type="AlphaFoldDB" id="A0A8T0LDH7"/>
<dbReference type="PANTHER" id="PTHR46732">
    <property type="entry name" value="ATP-DEPENDENT PROTEASE LA (LON) DOMAIN PROTEIN"/>
    <property type="match status" value="1"/>
</dbReference>
<dbReference type="Gene3D" id="1.10.238.10">
    <property type="entry name" value="EF-hand"/>
    <property type="match status" value="1"/>
</dbReference>
<evidence type="ECO:0000313" key="2">
    <source>
        <dbReference type="EMBL" id="KAG2410279.1"/>
    </source>
</evidence>
<dbReference type="InterPro" id="IPR015947">
    <property type="entry name" value="PUA-like_sf"/>
</dbReference>
<evidence type="ECO:0000313" key="3">
    <source>
        <dbReference type="Proteomes" id="UP000743370"/>
    </source>
</evidence>
<evidence type="ECO:0000259" key="1">
    <source>
        <dbReference type="Pfam" id="PF02190"/>
    </source>
</evidence>
<name>A0A8T0LDH7_PHAAN</name>
<reference evidence="2 3" key="1">
    <citation type="submission" date="2020-05" db="EMBL/GenBank/DDBJ databases">
        <title>Vigna angularis (adzuki bean) Var. LongXiaoDou No. 4 denovo assembly.</title>
        <authorList>
            <person name="Xiang H."/>
        </authorList>
    </citation>
    <scope>NUCLEOTIDE SEQUENCE [LARGE SCALE GENOMIC DNA]</scope>
    <source>
        <tissue evidence="2">Leaf</tissue>
    </source>
</reference>
<protein>
    <submittedName>
        <fullName evidence="2">Mitochondrial Rho GTPase</fullName>
    </submittedName>
</protein>